<dbReference type="EMBL" id="JAJSOW010000106">
    <property type="protein sequence ID" value="KAI9161444.1"/>
    <property type="molecule type" value="Genomic_DNA"/>
</dbReference>
<dbReference type="InterPro" id="IPR057135">
    <property type="entry name" value="At4g27190-like_LRR"/>
</dbReference>
<dbReference type="FunFam" id="3.40.50.300:FF:001091">
    <property type="entry name" value="Probable disease resistance protein At1g61300"/>
    <property type="match status" value="1"/>
</dbReference>
<dbReference type="Pfam" id="PF00931">
    <property type="entry name" value="NB-ARC"/>
    <property type="match status" value="1"/>
</dbReference>
<dbReference type="FunFam" id="1.10.8.430:FF:000003">
    <property type="entry name" value="Probable disease resistance protein At5g66910"/>
    <property type="match status" value="1"/>
</dbReference>
<dbReference type="Gene3D" id="3.40.50.300">
    <property type="entry name" value="P-loop containing nucleotide triphosphate hydrolases"/>
    <property type="match status" value="1"/>
</dbReference>
<gene>
    <name evidence="6" type="ORF">LWI28_017562</name>
</gene>
<reference evidence="6" key="2">
    <citation type="submission" date="2023-02" db="EMBL/GenBank/DDBJ databases">
        <authorList>
            <person name="Swenson N.G."/>
            <person name="Wegrzyn J.L."/>
            <person name="Mcevoy S.L."/>
        </authorList>
    </citation>
    <scope>NUCLEOTIDE SEQUENCE</scope>
    <source>
        <strain evidence="6">91603</strain>
        <tissue evidence="6">Leaf</tissue>
    </source>
</reference>
<comment type="caution">
    <text evidence="6">The sequence shown here is derived from an EMBL/GenBank/DDBJ whole genome shotgun (WGS) entry which is preliminary data.</text>
</comment>
<evidence type="ECO:0000259" key="4">
    <source>
        <dbReference type="Pfam" id="PF00931"/>
    </source>
</evidence>
<dbReference type="PANTHER" id="PTHR33463">
    <property type="entry name" value="NB-ARC DOMAIN-CONTAINING PROTEIN-RELATED"/>
    <property type="match status" value="1"/>
</dbReference>
<dbReference type="InterPro" id="IPR027417">
    <property type="entry name" value="P-loop_NTPase"/>
</dbReference>
<dbReference type="SUPFAM" id="SSF52540">
    <property type="entry name" value="P-loop containing nucleoside triphosphate hydrolases"/>
    <property type="match status" value="1"/>
</dbReference>
<feature type="domain" description="NB-ARC" evidence="4">
    <location>
        <begin position="35"/>
        <end position="190"/>
    </location>
</feature>
<evidence type="ECO:0000256" key="1">
    <source>
        <dbReference type="ARBA" id="ARBA00022741"/>
    </source>
</evidence>
<keyword evidence="1" id="KW-0547">Nucleotide-binding</keyword>
<dbReference type="Proteomes" id="UP001064489">
    <property type="component" value="Chromosome 2"/>
</dbReference>
<dbReference type="InterPro" id="IPR042197">
    <property type="entry name" value="Apaf_helical"/>
</dbReference>
<evidence type="ECO:0000313" key="6">
    <source>
        <dbReference type="EMBL" id="KAI9161444.1"/>
    </source>
</evidence>
<feature type="domain" description="Disease resistance protein At4g27190-like leucine-rich repeats" evidence="5">
    <location>
        <begin position="281"/>
        <end position="385"/>
    </location>
</feature>
<sequence length="418" mass="48476">MWLRRCRKIQLMKCLFIQQQSTCNQHLTKFGLVLETNKWELLGYMAWGGIGKTTLLTKINNYFLDTTNGFDVVIWVVVSKDKNLEMIQETIDKKIGLWDDSWKNKRLEEKALDIFKVLSQKRFVLLLDDIWERVDLIKVGVPFPRPKISSKIVFTTRFNEVCGHMEAHKQLRVECLAHEEAWKLFRMNVRGETLDNDPDILEVAQLVAKEYGGLPLALITIGRAMACKKTVEEWNHAIQILKKSAFEFSGMKHVNELTIDSSGLEELKIDYCPGEIQKIRESHCFHSLGKVIIQECIKLRDATWLVFAPNLKNISIMNCGDIEEVISVEKCGQVKDKIESLNPFDKLEYLSLVDLRHLKSIYWKPLPFPHLKKITAFFCPSLEKLPLDFNNVKECKIVFEVDPHLSEELKREDPIPTT</sequence>
<dbReference type="GO" id="GO:0043531">
    <property type="term" value="F:ADP binding"/>
    <property type="evidence" value="ECO:0007669"/>
    <property type="project" value="InterPro"/>
</dbReference>
<keyword evidence="2" id="KW-0611">Plant defense</keyword>
<dbReference type="InterPro" id="IPR050905">
    <property type="entry name" value="Plant_NBS-LRR"/>
</dbReference>
<keyword evidence="3" id="KW-0067">ATP-binding</keyword>
<evidence type="ECO:0000313" key="7">
    <source>
        <dbReference type="Proteomes" id="UP001064489"/>
    </source>
</evidence>
<evidence type="ECO:0008006" key="8">
    <source>
        <dbReference type="Google" id="ProtNLM"/>
    </source>
</evidence>
<reference evidence="6" key="1">
    <citation type="journal article" date="2022" name="Plant J.">
        <title>Strategies of tolerance reflected in two North American maple genomes.</title>
        <authorList>
            <person name="McEvoy S.L."/>
            <person name="Sezen U.U."/>
            <person name="Trouern-Trend A."/>
            <person name="McMahon S.M."/>
            <person name="Schaberg P.G."/>
            <person name="Yang J."/>
            <person name="Wegrzyn J.L."/>
            <person name="Swenson N.G."/>
        </authorList>
    </citation>
    <scope>NUCLEOTIDE SEQUENCE</scope>
    <source>
        <strain evidence="6">91603</strain>
    </source>
</reference>
<accession>A0AAD5IIS2</accession>
<dbReference type="InterPro" id="IPR002182">
    <property type="entry name" value="NB-ARC"/>
</dbReference>
<evidence type="ECO:0000259" key="5">
    <source>
        <dbReference type="Pfam" id="PF23247"/>
    </source>
</evidence>
<dbReference type="Pfam" id="PF23247">
    <property type="entry name" value="LRR_RPS2"/>
    <property type="match status" value="1"/>
</dbReference>
<name>A0AAD5IIS2_ACENE</name>
<dbReference type="PRINTS" id="PR00364">
    <property type="entry name" value="DISEASERSIST"/>
</dbReference>
<dbReference type="GO" id="GO:0006952">
    <property type="term" value="P:defense response"/>
    <property type="evidence" value="ECO:0007669"/>
    <property type="project" value="UniProtKB-KW"/>
</dbReference>
<proteinExistence type="predicted"/>
<dbReference type="GO" id="GO:0005524">
    <property type="term" value="F:ATP binding"/>
    <property type="evidence" value="ECO:0007669"/>
    <property type="project" value="UniProtKB-KW"/>
</dbReference>
<organism evidence="6 7">
    <name type="scientific">Acer negundo</name>
    <name type="common">Box elder</name>
    <dbReference type="NCBI Taxonomy" id="4023"/>
    <lineage>
        <taxon>Eukaryota</taxon>
        <taxon>Viridiplantae</taxon>
        <taxon>Streptophyta</taxon>
        <taxon>Embryophyta</taxon>
        <taxon>Tracheophyta</taxon>
        <taxon>Spermatophyta</taxon>
        <taxon>Magnoliopsida</taxon>
        <taxon>eudicotyledons</taxon>
        <taxon>Gunneridae</taxon>
        <taxon>Pentapetalae</taxon>
        <taxon>rosids</taxon>
        <taxon>malvids</taxon>
        <taxon>Sapindales</taxon>
        <taxon>Sapindaceae</taxon>
        <taxon>Hippocastanoideae</taxon>
        <taxon>Acereae</taxon>
        <taxon>Acer</taxon>
    </lineage>
</organism>
<dbReference type="Gene3D" id="1.10.8.430">
    <property type="entry name" value="Helical domain of apoptotic protease-activating factors"/>
    <property type="match status" value="1"/>
</dbReference>
<evidence type="ECO:0000256" key="2">
    <source>
        <dbReference type="ARBA" id="ARBA00022821"/>
    </source>
</evidence>
<protein>
    <recommendedName>
        <fullName evidence="8">NB-ARC domain-containing protein</fullName>
    </recommendedName>
</protein>
<keyword evidence="7" id="KW-1185">Reference proteome</keyword>
<dbReference type="SUPFAM" id="SSF52058">
    <property type="entry name" value="L domain-like"/>
    <property type="match status" value="1"/>
</dbReference>
<evidence type="ECO:0000256" key="3">
    <source>
        <dbReference type="ARBA" id="ARBA00022840"/>
    </source>
</evidence>
<dbReference type="PANTHER" id="PTHR33463:SF220">
    <property type="entry name" value="NB-ARC DOMAIN-CONTAINING PROTEIN"/>
    <property type="match status" value="1"/>
</dbReference>
<dbReference type="AlphaFoldDB" id="A0AAD5IIS2"/>